<proteinExistence type="predicted"/>
<dbReference type="InterPro" id="IPR019893">
    <property type="entry name" value="SndH-like"/>
</dbReference>
<sequence>MSLFISRDPAVFLTQVGLLTAASLCFTGCGPVDHSDEPVEAHGEALDDGEPGDGELGDGELGDEAAASPAGEEAFTSREILRGLSYPMRVVWGPDGHLWLTERTAKRIVRVNPVDGALTPAVTISDAFQSGGQDGVLGLALHPALLEGKGKDYVYVSFTYDVDPGAAVDRRTKIRRYTYDAATQTLGSPVDVITGLPGSDDHNSARLMIGPDRKLYYTIGDQGNNQFGRKCLPIRAQDLPTAAEVAAQDWSTYQGKILRLNLDGSIPHDNPQIDGVRSHIYSYGHRNPQGLTFGRGGKLYANEHGPKSDDELNLIKPGRNYGWPHVAGYQDDQAYTYDNWSASSPTPCESLVWDDYTPPPSVPRQLESAFSQPFKEPLLTFFTVPNDYDFFDPACGFLQYICWPTIAPSSLHYYRAGNGIPGWGNSLLMTTLKKGALYRVKLSPNGKSAVGEPAVLFKTINRYRDLAMSPDRKTLYVITDTAGNTSGPTGGATTVLDNPGAILEFKYTGTP</sequence>
<feature type="domain" description="Glucose/Sorbosone dehydrogenase" evidence="2">
    <location>
        <begin position="84"/>
        <end position="331"/>
    </location>
</feature>
<dbReference type="InterPro" id="IPR011041">
    <property type="entry name" value="Quinoprot_gluc/sorb_DH_b-prop"/>
</dbReference>
<dbReference type="Gene3D" id="2.120.10.30">
    <property type="entry name" value="TolB, C-terminal domain"/>
    <property type="match status" value="1"/>
</dbReference>
<gene>
    <name evidence="3" type="ORF">SOCE26_030980</name>
</gene>
<evidence type="ECO:0000256" key="1">
    <source>
        <dbReference type="SAM" id="MobiDB-lite"/>
    </source>
</evidence>
<name>A0A2L0EQV8_SORCE</name>
<dbReference type="Pfam" id="PF07995">
    <property type="entry name" value="GSDH"/>
    <property type="match status" value="2"/>
</dbReference>
<organism evidence="3 4">
    <name type="scientific">Sorangium cellulosum</name>
    <name type="common">Polyangium cellulosum</name>
    <dbReference type="NCBI Taxonomy" id="56"/>
    <lineage>
        <taxon>Bacteria</taxon>
        <taxon>Pseudomonadati</taxon>
        <taxon>Myxococcota</taxon>
        <taxon>Polyangia</taxon>
        <taxon>Polyangiales</taxon>
        <taxon>Polyangiaceae</taxon>
        <taxon>Sorangium</taxon>
    </lineage>
</organism>
<feature type="compositionally biased region" description="Acidic residues" evidence="1">
    <location>
        <begin position="46"/>
        <end position="63"/>
    </location>
</feature>
<accession>A0A2L0EQV8</accession>
<reference evidence="3 4" key="1">
    <citation type="submission" date="2015-09" db="EMBL/GenBank/DDBJ databases">
        <title>Sorangium comparison.</title>
        <authorList>
            <person name="Zaburannyi N."/>
            <person name="Bunk B."/>
            <person name="Overmann J."/>
            <person name="Mueller R."/>
        </authorList>
    </citation>
    <scope>NUCLEOTIDE SEQUENCE [LARGE SCALE GENOMIC DNA]</scope>
    <source>
        <strain evidence="3 4">So ce26</strain>
    </source>
</reference>
<dbReference type="AlphaFoldDB" id="A0A2L0EQV8"/>
<dbReference type="SUPFAM" id="SSF50952">
    <property type="entry name" value="Soluble quinoprotein glucose dehydrogenase"/>
    <property type="match status" value="1"/>
</dbReference>
<dbReference type="Proteomes" id="UP000238348">
    <property type="component" value="Chromosome"/>
</dbReference>
<protein>
    <submittedName>
        <fullName evidence="3">Quinoprotein glucose dehydrogenase</fullName>
    </submittedName>
</protein>
<dbReference type="InterPro" id="IPR012938">
    <property type="entry name" value="Glc/Sorbosone_DH"/>
</dbReference>
<dbReference type="InterPro" id="IPR011042">
    <property type="entry name" value="6-blade_b-propeller_TolB-like"/>
</dbReference>
<feature type="domain" description="Glucose/Sorbosone dehydrogenase" evidence="2">
    <location>
        <begin position="404"/>
        <end position="482"/>
    </location>
</feature>
<dbReference type="PANTHER" id="PTHR19328">
    <property type="entry name" value="HEDGEHOG-INTERACTING PROTEIN"/>
    <property type="match status" value="1"/>
</dbReference>
<evidence type="ECO:0000313" key="4">
    <source>
        <dbReference type="Proteomes" id="UP000238348"/>
    </source>
</evidence>
<evidence type="ECO:0000259" key="2">
    <source>
        <dbReference type="Pfam" id="PF07995"/>
    </source>
</evidence>
<feature type="region of interest" description="Disordered" evidence="1">
    <location>
        <begin position="36"/>
        <end position="73"/>
    </location>
</feature>
<dbReference type="EMBL" id="CP012673">
    <property type="protein sequence ID" value="AUX41676.1"/>
    <property type="molecule type" value="Genomic_DNA"/>
</dbReference>
<feature type="compositionally biased region" description="Basic and acidic residues" evidence="1">
    <location>
        <begin position="36"/>
        <end position="45"/>
    </location>
</feature>
<dbReference type="NCBIfam" id="TIGR03606">
    <property type="entry name" value="non_repeat_PQQ"/>
    <property type="match status" value="1"/>
</dbReference>
<evidence type="ECO:0000313" key="3">
    <source>
        <dbReference type="EMBL" id="AUX41676.1"/>
    </source>
</evidence>
<dbReference type="PANTHER" id="PTHR19328:SF13">
    <property type="entry name" value="HIPL1 PROTEIN"/>
    <property type="match status" value="1"/>
</dbReference>